<evidence type="ECO:0000313" key="2">
    <source>
        <dbReference type="Proteomes" id="UP001218188"/>
    </source>
</evidence>
<accession>A0AAD6S4Q7</accession>
<organism evidence="1 2">
    <name type="scientific">Mycena alexandri</name>
    <dbReference type="NCBI Taxonomy" id="1745969"/>
    <lineage>
        <taxon>Eukaryota</taxon>
        <taxon>Fungi</taxon>
        <taxon>Dikarya</taxon>
        <taxon>Basidiomycota</taxon>
        <taxon>Agaricomycotina</taxon>
        <taxon>Agaricomycetes</taxon>
        <taxon>Agaricomycetidae</taxon>
        <taxon>Agaricales</taxon>
        <taxon>Marasmiineae</taxon>
        <taxon>Mycenaceae</taxon>
        <taxon>Mycena</taxon>
    </lineage>
</organism>
<protein>
    <submittedName>
        <fullName evidence="1">Uncharacterized protein</fullName>
    </submittedName>
</protein>
<comment type="caution">
    <text evidence="1">The sequence shown here is derived from an EMBL/GenBank/DDBJ whole genome shotgun (WGS) entry which is preliminary data.</text>
</comment>
<keyword evidence="2" id="KW-1185">Reference proteome</keyword>
<gene>
    <name evidence="1" type="ORF">C8F04DRAFT_1195832</name>
</gene>
<proteinExistence type="predicted"/>
<dbReference type="Proteomes" id="UP001218188">
    <property type="component" value="Unassembled WGS sequence"/>
</dbReference>
<evidence type="ECO:0000313" key="1">
    <source>
        <dbReference type="EMBL" id="KAJ7021073.1"/>
    </source>
</evidence>
<name>A0AAD6S4Q7_9AGAR</name>
<dbReference type="EMBL" id="JARJCM010000242">
    <property type="protein sequence ID" value="KAJ7021073.1"/>
    <property type="molecule type" value="Genomic_DNA"/>
</dbReference>
<reference evidence="1" key="1">
    <citation type="submission" date="2023-03" db="EMBL/GenBank/DDBJ databases">
        <title>Massive genome expansion in bonnet fungi (Mycena s.s.) driven by repeated elements and novel gene families across ecological guilds.</title>
        <authorList>
            <consortium name="Lawrence Berkeley National Laboratory"/>
            <person name="Harder C.B."/>
            <person name="Miyauchi S."/>
            <person name="Viragh M."/>
            <person name="Kuo A."/>
            <person name="Thoen E."/>
            <person name="Andreopoulos B."/>
            <person name="Lu D."/>
            <person name="Skrede I."/>
            <person name="Drula E."/>
            <person name="Henrissat B."/>
            <person name="Morin E."/>
            <person name="Kohler A."/>
            <person name="Barry K."/>
            <person name="LaButti K."/>
            <person name="Morin E."/>
            <person name="Salamov A."/>
            <person name="Lipzen A."/>
            <person name="Mereny Z."/>
            <person name="Hegedus B."/>
            <person name="Baldrian P."/>
            <person name="Stursova M."/>
            <person name="Weitz H."/>
            <person name="Taylor A."/>
            <person name="Grigoriev I.V."/>
            <person name="Nagy L.G."/>
            <person name="Martin F."/>
            <person name="Kauserud H."/>
        </authorList>
    </citation>
    <scope>NUCLEOTIDE SEQUENCE</scope>
    <source>
        <strain evidence="1">CBHHK200</strain>
    </source>
</reference>
<dbReference type="AlphaFoldDB" id="A0AAD6S4Q7"/>
<sequence>MHSEDPPFRSHSTRFIDTSFKIDGEHASQSTRTGDHGILISDDGERRAETLRNITYKKRRIRLRPDKLNDSLAAWIPVQEDDPDLMDADLQATLDLISGSTEPGKRKFYSSSDDPMKEFRDGQEDMLAEMLHLCGLADSIDDPECAMCHAKLDKNATAPEPLVRRLLYVLRCCPGA</sequence>